<feature type="domain" description="RimM N-terminal" evidence="6">
    <location>
        <begin position="9"/>
        <end position="88"/>
    </location>
</feature>
<dbReference type="AlphaFoldDB" id="A0A2S7T8V1"/>
<evidence type="ECO:0000313" key="8">
    <source>
        <dbReference type="EMBL" id="PQJ15937.1"/>
    </source>
</evidence>
<keyword evidence="4 5" id="KW-0143">Chaperone</keyword>
<dbReference type="InterPro" id="IPR011961">
    <property type="entry name" value="RimM"/>
</dbReference>
<organism evidence="8 9">
    <name type="scientific">Aureicoccus marinus</name>
    <dbReference type="NCBI Taxonomy" id="754435"/>
    <lineage>
        <taxon>Bacteria</taxon>
        <taxon>Pseudomonadati</taxon>
        <taxon>Bacteroidota</taxon>
        <taxon>Flavobacteriia</taxon>
        <taxon>Flavobacteriales</taxon>
        <taxon>Flavobacteriaceae</taxon>
        <taxon>Aureicoccus</taxon>
    </lineage>
</organism>
<dbReference type="SUPFAM" id="SSF50447">
    <property type="entry name" value="Translation proteins"/>
    <property type="match status" value="1"/>
</dbReference>
<dbReference type="GO" id="GO:0005737">
    <property type="term" value="C:cytoplasm"/>
    <property type="evidence" value="ECO:0007669"/>
    <property type="project" value="UniProtKB-SubCell"/>
</dbReference>
<dbReference type="InterPro" id="IPR002676">
    <property type="entry name" value="RimM_N"/>
</dbReference>
<keyword evidence="3 5" id="KW-0698">rRNA processing</keyword>
<dbReference type="GO" id="GO:0005840">
    <property type="term" value="C:ribosome"/>
    <property type="evidence" value="ECO:0007669"/>
    <property type="project" value="InterPro"/>
</dbReference>
<dbReference type="Pfam" id="PF01782">
    <property type="entry name" value="RimM"/>
    <property type="match status" value="1"/>
</dbReference>
<comment type="domain">
    <text evidence="5">The PRC barrel domain binds ribosomal protein uS19.</text>
</comment>
<evidence type="ECO:0000313" key="9">
    <source>
        <dbReference type="Proteomes" id="UP000239366"/>
    </source>
</evidence>
<name>A0A2S7T8V1_9FLAO</name>
<dbReference type="InterPro" id="IPR036976">
    <property type="entry name" value="RimM_N_sf"/>
</dbReference>
<protein>
    <recommendedName>
        <fullName evidence="5">Ribosome maturation factor RimM</fullName>
    </recommendedName>
</protein>
<dbReference type="InterPro" id="IPR009000">
    <property type="entry name" value="Transl_B-barrel_sf"/>
</dbReference>
<comment type="caution">
    <text evidence="8">The sequence shown here is derived from an EMBL/GenBank/DDBJ whole genome shotgun (WGS) entry which is preliminary data.</text>
</comment>
<evidence type="ECO:0000256" key="3">
    <source>
        <dbReference type="ARBA" id="ARBA00022552"/>
    </source>
</evidence>
<dbReference type="GO" id="GO:0006364">
    <property type="term" value="P:rRNA processing"/>
    <property type="evidence" value="ECO:0007669"/>
    <property type="project" value="UniProtKB-UniRule"/>
</dbReference>
<dbReference type="SUPFAM" id="SSF50346">
    <property type="entry name" value="PRC-barrel domain"/>
    <property type="match status" value="1"/>
</dbReference>
<reference evidence="9" key="1">
    <citation type="submission" date="2016-11" db="EMBL/GenBank/DDBJ databases">
        <title>Trade-off between light-utilization and light-protection in marine flavobacteria.</title>
        <authorList>
            <person name="Kumagai Y."/>
            <person name="Yoshizawa S."/>
            <person name="Kogure K."/>
        </authorList>
    </citation>
    <scope>NUCLEOTIDE SEQUENCE [LARGE SCALE GENOMIC DNA]</scope>
    <source>
        <strain evidence="9">SG-18</strain>
    </source>
</reference>
<keyword evidence="2 5" id="KW-0690">Ribosome biogenesis</keyword>
<evidence type="ECO:0000259" key="6">
    <source>
        <dbReference type="Pfam" id="PF01782"/>
    </source>
</evidence>
<dbReference type="Gene3D" id="2.30.30.240">
    <property type="entry name" value="PRC-barrel domain"/>
    <property type="match status" value="1"/>
</dbReference>
<evidence type="ECO:0000256" key="4">
    <source>
        <dbReference type="ARBA" id="ARBA00023186"/>
    </source>
</evidence>
<evidence type="ECO:0000256" key="1">
    <source>
        <dbReference type="ARBA" id="ARBA00022490"/>
    </source>
</evidence>
<proteinExistence type="inferred from homology"/>
<dbReference type="RefSeq" id="WP_105001605.1">
    <property type="nucleotide sequence ID" value="NZ_MQVX01000001.1"/>
</dbReference>
<dbReference type="PANTHER" id="PTHR33692:SF1">
    <property type="entry name" value="RIBOSOME MATURATION FACTOR RIMM"/>
    <property type="match status" value="1"/>
</dbReference>
<dbReference type="OrthoDB" id="9810331at2"/>
<accession>A0A2S7T8V1</accession>
<dbReference type="EMBL" id="MQVX01000001">
    <property type="protein sequence ID" value="PQJ15937.1"/>
    <property type="molecule type" value="Genomic_DNA"/>
</dbReference>
<comment type="function">
    <text evidence="5">An accessory protein needed during the final step in the assembly of 30S ribosomal subunit, possibly for assembly of the head region. Essential for efficient processing of 16S rRNA. May be needed both before and after RbfA during the maturation of 16S rRNA. It has affinity for free ribosomal 30S subunits but not for 70S ribosomes.</text>
</comment>
<dbReference type="GO" id="GO:0043022">
    <property type="term" value="F:ribosome binding"/>
    <property type="evidence" value="ECO:0007669"/>
    <property type="project" value="InterPro"/>
</dbReference>
<comment type="subunit">
    <text evidence="5">Binds ribosomal protein uS19.</text>
</comment>
<keyword evidence="9" id="KW-1185">Reference proteome</keyword>
<dbReference type="PANTHER" id="PTHR33692">
    <property type="entry name" value="RIBOSOME MATURATION FACTOR RIMM"/>
    <property type="match status" value="1"/>
</dbReference>
<feature type="domain" description="Ribosome maturation factor RimM PRC barrel" evidence="7">
    <location>
        <begin position="103"/>
        <end position="169"/>
    </location>
</feature>
<dbReference type="Gene3D" id="2.40.30.60">
    <property type="entry name" value="RimM"/>
    <property type="match status" value="1"/>
</dbReference>
<dbReference type="InterPro" id="IPR056792">
    <property type="entry name" value="PRC_RimM"/>
</dbReference>
<dbReference type="GO" id="GO:0042274">
    <property type="term" value="P:ribosomal small subunit biogenesis"/>
    <property type="evidence" value="ECO:0007669"/>
    <property type="project" value="UniProtKB-UniRule"/>
</dbReference>
<gene>
    <name evidence="5" type="primary">rimM</name>
    <name evidence="8" type="ORF">BST99_09555</name>
</gene>
<sequence>MRKEDCFFLGKIVSKYSYKGEVLAKLDTDDPQDYEQLESVLLEQGGALIPFFIREAQLHKSSLLRLDFEEVDDEETADAILGAELYLPLAALPPLEGNRFYYHEVIGFELVDQEAGSLGTIQAINDQSSQALFVAEKGGKEMLLPINDDILLSVDRDKQQIHVRCPEGLVDLYYGSE</sequence>
<evidence type="ECO:0000256" key="2">
    <source>
        <dbReference type="ARBA" id="ARBA00022517"/>
    </source>
</evidence>
<comment type="subcellular location">
    <subcellularLocation>
        <location evidence="5">Cytoplasm</location>
    </subcellularLocation>
</comment>
<evidence type="ECO:0000256" key="5">
    <source>
        <dbReference type="HAMAP-Rule" id="MF_00014"/>
    </source>
</evidence>
<dbReference type="Proteomes" id="UP000239366">
    <property type="component" value="Unassembled WGS sequence"/>
</dbReference>
<dbReference type="HAMAP" id="MF_00014">
    <property type="entry name" value="Ribosome_mat_RimM"/>
    <property type="match status" value="1"/>
</dbReference>
<dbReference type="InterPro" id="IPR011033">
    <property type="entry name" value="PRC_barrel-like_sf"/>
</dbReference>
<comment type="similarity">
    <text evidence="5">Belongs to the RimM family.</text>
</comment>
<keyword evidence="1 5" id="KW-0963">Cytoplasm</keyword>
<dbReference type="NCBIfam" id="TIGR02273">
    <property type="entry name" value="16S_RimM"/>
    <property type="match status" value="1"/>
</dbReference>
<evidence type="ECO:0000259" key="7">
    <source>
        <dbReference type="Pfam" id="PF24986"/>
    </source>
</evidence>
<dbReference type="Pfam" id="PF24986">
    <property type="entry name" value="PRC_RimM"/>
    <property type="match status" value="1"/>
</dbReference>